<dbReference type="SMART" id="SM00881">
    <property type="entry name" value="CoA_binding"/>
    <property type="match status" value="1"/>
</dbReference>
<dbReference type="GO" id="GO:0004775">
    <property type="term" value="F:succinate-CoA ligase (ADP-forming) activity"/>
    <property type="evidence" value="ECO:0007669"/>
    <property type="project" value="UniProtKB-EC"/>
</dbReference>
<dbReference type="InterPro" id="IPR051538">
    <property type="entry name" value="Acyl-CoA_Synth/Transferase"/>
</dbReference>
<keyword evidence="7" id="KW-1185">Reference proteome</keyword>
<keyword evidence="1 6" id="KW-0436">Ligase</keyword>
<dbReference type="Gene3D" id="3.30.1490.20">
    <property type="entry name" value="ATP-grasp fold, A domain"/>
    <property type="match status" value="1"/>
</dbReference>
<dbReference type="SUPFAM" id="SSF51735">
    <property type="entry name" value="NAD(P)-binding Rossmann-fold domains"/>
    <property type="match status" value="1"/>
</dbReference>
<feature type="domain" description="ATP-grasp" evidence="5">
    <location>
        <begin position="497"/>
        <end position="533"/>
    </location>
</feature>
<dbReference type="SUPFAM" id="SSF56059">
    <property type="entry name" value="Glutathione synthetase ATP-binding domain-like"/>
    <property type="match status" value="1"/>
</dbReference>
<dbReference type="PANTHER" id="PTHR43334:SF1">
    <property type="entry name" value="3-HYDROXYPROPIONATE--COA LIGASE [ADP-FORMING]"/>
    <property type="match status" value="1"/>
</dbReference>
<dbReference type="PROSITE" id="PS50975">
    <property type="entry name" value="ATP_GRASP"/>
    <property type="match status" value="1"/>
</dbReference>
<dbReference type="InterPro" id="IPR003781">
    <property type="entry name" value="CoA-bd"/>
</dbReference>
<keyword evidence="3 4" id="KW-0067">ATP-binding</keyword>
<reference evidence="6 7" key="1">
    <citation type="journal article" date="2013" name="Genome Announc.">
        <title>Draft Genome Sequence of Desulfotignum phosphitoxidans DSM 13687 Strain FiPS-3.</title>
        <authorList>
            <person name="Poehlein A."/>
            <person name="Daniel R."/>
            <person name="Simeonova D.D."/>
        </authorList>
    </citation>
    <scope>NUCLEOTIDE SEQUENCE [LARGE SCALE GENOMIC DNA]</scope>
    <source>
        <strain evidence="6 7">DSM 13687</strain>
    </source>
</reference>
<dbReference type="AlphaFoldDB" id="S0FXY0"/>
<dbReference type="EMBL" id="APJX01000010">
    <property type="protein sequence ID" value="EMS78024.1"/>
    <property type="molecule type" value="Genomic_DNA"/>
</dbReference>
<dbReference type="OrthoDB" id="9791027at2"/>
<evidence type="ECO:0000256" key="2">
    <source>
        <dbReference type="ARBA" id="ARBA00022741"/>
    </source>
</evidence>
<dbReference type="Pfam" id="PF13380">
    <property type="entry name" value="CoA_binding_2"/>
    <property type="match status" value="1"/>
</dbReference>
<dbReference type="Proteomes" id="UP000014216">
    <property type="component" value="Unassembled WGS sequence"/>
</dbReference>
<dbReference type="Gene3D" id="3.40.50.261">
    <property type="entry name" value="Succinyl-CoA synthetase domains"/>
    <property type="match status" value="2"/>
</dbReference>
<dbReference type="SUPFAM" id="SSF52210">
    <property type="entry name" value="Succinyl-CoA synthetase domains"/>
    <property type="match status" value="2"/>
</dbReference>
<proteinExistence type="predicted"/>
<dbReference type="PATRIC" id="fig|1286635.3.peg.3855"/>
<dbReference type="Gene3D" id="3.30.470.20">
    <property type="entry name" value="ATP-grasp fold, B domain"/>
    <property type="match status" value="1"/>
</dbReference>
<organism evidence="6 7">
    <name type="scientific">Desulfotignum phosphitoxidans DSM 13687</name>
    <dbReference type="NCBI Taxonomy" id="1286635"/>
    <lineage>
        <taxon>Bacteria</taxon>
        <taxon>Pseudomonadati</taxon>
        <taxon>Thermodesulfobacteriota</taxon>
        <taxon>Desulfobacteria</taxon>
        <taxon>Desulfobacterales</taxon>
        <taxon>Desulfobacteraceae</taxon>
        <taxon>Desulfotignum</taxon>
    </lineage>
</organism>
<dbReference type="InterPro" id="IPR013815">
    <property type="entry name" value="ATP_grasp_subdomain_1"/>
</dbReference>
<sequence>MEFFFRPRGIAVVGATASKGKGGNLIVLNLKKGYFGPVYPVNPGYDEIEGFTCYLSVSDVPDPVDLAIVFVAAHMVPQVIEDCAQRGIPGVMIQSAGFSETGTTGAALQEKIRQTARETGIRLWGPNCMGLVDVPSQWIFSTVTPTIWDTGLTPGNVSLIAQSGMLAGAFLIDLISHGTMGIAKVCSIGNKMDVDENDLLEWLIHDPDTAAIGLYLESLTDCRRFMALCRSTPKPVVILNGGKTAGGAAAAQSHTASLSAGGALVAGAMAQAGVITADGFYQLADFSRTFGMYAHLPPRTGNRVAVLTYTGAAGIVSADIMDRHGLELSQFRDTTLETLQTVFPEWMPPANPVDMWPGIILNGSKKTYETAMQAVCADPAVDAVFIHCFAGGFSLEVDLEKMADTAREAGKPLFCWISGERDRVYRFQKTAQPLGVPVFREIMRAVECMGMLLNRPCPKIETDPETAAEERIRRLTQDPRLAVLASNTGELDELVSKQVLKACGIPVVEEKQVTFFEEAQRAAADFGFPLVVKGMVAGVSHKTESSLVHLGIASDQDLASAVTTLQQTMEGRGRILIQKQVPGKIELVAGFVRDPRLGPCVMCGLGGIFAEALNDTVFGVAPLTLADALAMIDRLKCRPMLDGYRGYDPVDKNALGRILVILGDLGCAYPDIREIDINPLIMHKGDPVAVDGLVVLA</sequence>
<gene>
    <name evidence="6" type="primary">sucC</name>
    <name evidence="6" type="ORF">Dpo_10c00160</name>
</gene>
<comment type="caution">
    <text evidence="6">The sequence shown here is derived from an EMBL/GenBank/DDBJ whole genome shotgun (WGS) entry which is preliminary data.</text>
</comment>
<protein>
    <submittedName>
        <fullName evidence="6">Succinyl-CoA synthetase, beta chain SucC</fullName>
        <ecNumber evidence="6">6.2.1.5</ecNumber>
    </submittedName>
</protein>
<evidence type="ECO:0000256" key="3">
    <source>
        <dbReference type="ARBA" id="ARBA00022840"/>
    </source>
</evidence>
<dbReference type="RefSeq" id="WP_006967801.1">
    <property type="nucleotide sequence ID" value="NZ_APJX01000010.1"/>
</dbReference>
<dbReference type="InterPro" id="IPR016102">
    <property type="entry name" value="Succinyl-CoA_synth-like"/>
</dbReference>
<dbReference type="InterPro" id="IPR011761">
    <property type="entry name" value="ATP-grasp"/>
</dbReference>
<evidence type="ECO:0000256" key="1">
    <source>
        <dbReference type="ARBA" id="ARBA00022598"/>
    </source>
</evidence>
<name>S0FXY0_9BACT</name>
<dbReference type="EC" id="6.2.1.5" evidence="6"/>
<accession>S0FXY0</accession>
<dbReference type="PANTHER" id="PTHR43334">
    <property type="entry name" value="ACETATE--COA LIGASE [ADP-FORMING]"/>
    <property type="match status" value="1"/>
</dbReference>
<dbReference type="InterPro" id="IPR036291">
    <property type="entry name" value="NAD(P)-bd_dom_sf"/>
</dbReference>
<keyword evidence="2 4" id="KW-0547">Nucleotide-binding</keyword>
<evidence type="ECO:0000313" key="7">
    <source>
        <dbReference type="Proteomes" id="UP000014216"/>
    </source>
</evidence>
<dbReference type="Gene3D" id="3.40.50.720">
    <property type="entry name" value="NAD(P)-binding Rossmann-like Domain"/>
    <property type="match status" value="1"/>
</dbReference>
<dbReference type="Pfam" id="PF13549">
    <property type="entry name" value="ATP-grasp_5"/>
    <property type="match status" value="1"/>
</dbReference>
<evidence type="ECO:0000259" key="5">
    <source>
        <dbReference type="PROSITE" id="PS50975"/>
    </source>
</evidence>
<evidence type="ECO:0000256" key="4">
    <source>
        <dbReference type="PROSITE-ProRule" id="PRU00409"/>
    </source>
</evidence>
<dbReference type="Pfam" id="PF13607">
    <property type="entry name" value="Succ_CoA_lig"/>
    <property type="match status" value="1"/>
</dbReference>
<dbReference type="GO" id="GO:0046872">
    <property type="term" value="F:metal ion binding"/>
    <property type="evidence" value="ECO:0007669"/>
    <property type="project" value="InterPro"/>
</dbReference>
<dbReference type="GO" id="GO:0005524">
    <property type="term" value="F:ATP binding"/>
    <property type="evidence" value="ECO:0007669"/>
    <property type="project" value="UniProtKB-UniRule"/>
</dbReference>
<evidence type="ECO:0000313" key="6">
    <source>
        <dbReference type="EMBL" id="EMS78024.1"/>
    </source>
</evidence>
<dbReference type="InterPro" id="IPR032875">
    <property type="entry name" value="Succ_CoA_lig_flav_dom"/>
</dbReference>